<feature type="signal peptide" evidence="1">
    <location>
        <begin position="1"/>
        <end position="18"/>
    </location>
</feature>
<proteinExistence type="predicted"/>
<dbReference type="PANTHER" id="PTHR40940:SF1">
    <property type="entry name" value="PROTEIN BATD"/>
    <property type="match status" value="1"/>
</dbReference>
<organism evidence="2 3">
    <name type="scientific">Paracoccus thiocyanatus</name>
    <dbReference type="NCBI Taxonomy" id="34006"/>
    <lineage>
        <taxon>Bacteria</taxon>
        <taxon>Pseudomonadati</taxon>
        <taxon>Pseudomonadota</taxon>
        <taxon>Alphaproteobacteria</taxon>
        <taxon>Rhodobacterales</taxon>
        <taxon>Paracoccaceae</taxon>
        <taxon>Paracoccus</taxon>
    </lineage>
</organism>
<evidence type="ECO:0000313" key="3">
    <source>
        <dbReference type="Proteomes" id="UP000256679"/>
    </source>
</evidence>
<keyword evidence="1" id="KW-0732">Signal</keyword>
<evidence type="ECO:0000313" key="2">
    <source>
        <dbReference type="EMBL" id="RDW11699.1"/>
    </source>
</evidence>
<dbReference type="PANTHER" id="PTHR40940">
    <property type="entry name" value="PROTEIN BATD-RELATED"/>
    <property type="match status" value="1"/>
</dbReference>
<dbReference type="AlphaFoldDB" id="A0A3D8P964"/>
<protein>
    <recommendedName>
        <fullName evidence="4">Oxygen tolerance</fullName>
    </recommendedName>
</protein>
<dbReference type="InterPro" id="IPR025738">
    <property type="entry name" value="BatD"/>
</dbReference>
<comment type="caution">
    <text evidence="2">The sequence shown here is derived from an EMBL/GenBank/DDBJ whole genome shotgun (WGS) entry which is preliminary data.</text>
</comment>
<gene>
    <name evidence="2" type="ORF">DIE28_17985</name>
</gene>
<evidence type="ECO:0000256" key="1">
    <source>
        <dbReference type="SAM" id="SignalP"/>
    </source>
</evidence>
<dbReference type="EMBL" id="QFCQ01000235">
    <property type="protein sequence ID" value="RDW11699.1"/>
    <property type="molecule type" value="Genomic_DNA"/>
</dbReference>
<sequence length="292" mass="31164">MVIRALLLFLLTALPVAAQDSLRLIVPPMRPVVGEMIPVTIRGEYEGAITLENMQFPDSTAYDWIQVARDRWADERVEGRLRRVFERRIAVFPRAAGTLTIGPVVHRLTKAQGTARLQADVTASPVVLSVLAYPGSGRPLAARHVTVKDEYSADPASLRPGQTFTRRLTLTAEGSMDHLLPPRPDIRGDGLVSLAAPEIRETRLTAEGPVAVAIWEWSLRPQGSGSGSGSGGALTPIQFVWFNTLIREMRGAVTLPVQVGPAGAGPDGAARPPARMAALARGPVGGIALLAG</sequence>
<keyword evidence="3" id="KW-1185">Reference proteome</keyword>
<name>A0A3D8P964_9RHOB</name>
<dbReference type="RefSeq" id="WP_115757555.1">
    <property type="nucleotide sequence ID" value="NZ_QFCQ01000235.1"/>
</dbReference>
<evidence type="ECO:0008006" key="4">
    <source>
        <dbReference type="Google" id="ProtNLM"/>
    </source>
</evidence>
<reference evidence="2 3" key="1">
    <citation type="submission" date="2018-05" db="EMBL/GenBank/DDBJ databases">
        <title>Whole genome sequencing of Paracoccus thiocyanatus SST.</title>
        <authorList>
            <person name="Ghosh W."/>
            <person name="Rameez M.J."/>
            <person name="Roy C."/>
        </authorList>
    </citation>
    <scope>NUCLEOTIDE SEQUENCE [LARGE SCALE GENOMIC DNA]</scope>
    <source>
        <strain evidence="2 3">SST</strain>
    </source>
</reference>
<feature type="non-terminal residue" evidence="2">
    <location>
        <position position="292"/>
    </location>
</feature>
<accession>A0A3D8P964</accession>
<dbReference type="Proteomes" id="UP000256679">
    <property type="component" value="Unassembled WGS sequence"/>
</dbReference>
<feature type="chain" id="PRO_5017786291" description="Oxygen tolerance" evidence="1">
    <location>
        <begin position="19"/>
        <end position="292"/>
    </location>
</feature>